<evidence type="ECO:0000256" key="5">
    <source>
        <dbReference type="SAM" id="SignalP"/>
    </source>
</evidence>
<feature type="region of interest" description="Disordered" evidence="4">
    <location>
        <begin position="84"/>
        <end position="110"/>
    </location>
</feature>
<sequence>TPLHAAAANGHLHVVSWLLAALASDSVPATTTSTSPPSPPTATVTLPANLIDPTTSSDNTPLHWAALNGHKPVVDALCAAGADTEKKNAAGRTAVEEAEGADRWECAEAL</sequence>
<dbReference type="InterPro" id="IPR002110">
    <property type="entry name" value="Ankyrin_rpt"/>
</dbReference>
<feature type="compositionally biased region" description="Basic and acidic residues" evidence="4">
    <location>
        <begin position="100"/>
        <end position="110"/>
    </location>
</feature>
<gene>
    <name evidence="6" type="ORF">M427DRAFT_91431</name>
</gene>
<organism evidence="6 7">
    <name type="scientific">Gonapodya prolifera (strain JEL478)</name>
    <name type="common">Monoblepharis prolifera</name>
    <dbReference type="NCBI Taxonomy" id="1344416"/>
    <lineage>
        <taxon>Eukaryota</taxon>
        <taxon>Fungi</taxon>
        <taxon>Fungi incertae sedis</taxon>
        <taxon>Chytridiomycota</taxon>
        <taxon>Chytridiomycota incertae sedis</taxon>
        <taxon>Monoblepharidomycetes</taxon>
        <taxon>Monoblepharidales</taxon>
        <taxon>Gonapodyaceae</taxon>
        <taxon>Gonapodya</taxon>
    </lineage>
</organism>
<keyword evidence="1" id="KW-0677">Repeat</keyword>
<evidence type="ECO:0000313" key="6">
    <source>
        <dbReference type="EMBL" id="KXS19627.1"/>
    </source>
</evidence>
<keyword evidence="5" id="KW-0732">Signal</keyword>
<evidence type="ECO:0000256" key="4">
    <source>
        <dbReference type="SAM" id="MobiDB-lite"/>
    </source>
</evidence>
<dbReference type="GO" id="GO:0085020">
    <property type="term" value="P:protein K6-linked ubiquitination"/>
    <property type="evidence" value="ECO:0007669"/>
    <property type="project" value="TreeGrafter"/>
</dbReference>
<name>A0A139ASB5_GONPJ</name>
<dbReference type="SMART" id="SM00248">
    <property type="entry name" value="ANK"/>
    <property type="match status" value="2"/>
</dbReference>
<accession>A0A139ASB5</accession>
<dbReference type="PANTHER" id="PTHR24171:SF8">
    <property type="entry name" value="BRCA1-ASSOCIATED RING DOMAIN PROTEIN 1"/>
    <property type="match status" value="1"/>
</dbReference>
<dbReference type="EMBL" id="KQ965738">
    <property type="protein sequence ID" value="KXS19627.1"/>
    <property type="molecule type" value="Genomic_DNA"/>
</dbReference>
<dbReference type="Gene3D" id="1.25.40.20">
    <property type="entry name" value="Ankyrin repeat-containing domain"/>
    <property type="match status" value="1"/>
</dbReference>
<keyword evidence="2 3" id="KW-0040">ANK repeat</keyword>
<feature type="repeat" description="ANK" evidence="3">
    <location>
        <begin position="57"/>
        <end position="89"/>
    </location>
</feature>
<dbReference type="Proteomes" id="UP000070544">
    <property type="component" value="Unassembled WGS sequence"/>
</dbReference>
<feature type="repeat" description="ANK" evidence="3">
    <location>
        <begin position="1"/>
        <end position="30"/>
    </location>
</feature>
<dbReference type="PANTHER" id="PTHR24171">
    <property type="entry name" value="ANKYRIN REPEAT DOMAIN-CONTAINING PROTEIN 39-RELATED"/>
    <property type="match status" value="1"/>
</dbReference>
<keyword evidence="7" id="KW-1185">Reference proteome</keyword>
<feature type="non-terminal residue" evidence="6">
    <location>
        <position position="1"/>
    </location>
</feature>
<evidence type="ECO:0000256" key="1">
    <source>
        <dbReference type="ARBA" id="ARBA00022737"/>
    </source>
</evidence>
<dbReference type="InterPro" id="IPR036770">
    <property type="entry name" value="Ankyrin_rpt-contain_sf"/>
</dbReference>
<dbReference type="GO" id="GO:0004842">
    <property type="term" value="F:ubiquitin-protein transferase activity"/>
    <property type="evidence" value="ECO:0007669"/>
    <property type="project" value="TreeGrafter"/>
</dbReference>
<dbReference type="OrthoDB" id="414816at2759"/>
<dbReference type="AlphaFoldDB" id="A0A139ASB5"/>
<evidence type="ECO:0000256" key="2">
    <source>
        <dbReference type="ARBA" id="ARBA00023043"/>
    </source>
</evidence>
<dbReference type="SUPFAM" id="SSF48403">
    <property type="entry name" value="Ankyrin repeat"/>
    <property type="match status" value="1"/>
</dbReference>
<feature type="chain" id="PRO_5007296372" evidence="5">
    <location>
        <begin position="30"/>
        <end position="110"/>
    </location>
</feature>
<dbReference type="STRING" id="1344416.A0A139ASB5"/>
<dbReference type="PROSITE" id="PS50088">
    <property type="entry name" value="ANK_REPEAT"/>
    <property type="match status" value="2"/>
</dbReference>
<evidence type="ECO:0000256" key="3">
    <source>
        <dbReference type="PROSITE-ProRule" id="PRU00023"/>
    </source>
</evidence>
<reference evidence="6 7" key="1">
    <citation type="journal article" date="2015" name="Genome Biol. Evol.">
        <title>Phylogenomic analyses indicate that early fungi evolved digesting cell walls of algal ancestors of land plants.</title>
        <authorList>
            <person name="Chang Y."/>
            <person name="Wang S."/>
            <person name="Sekimoto S."/>
            <person name="Aerts A.L."/>
            <person name="Choi C."/>
            <person name="Clum A."/>
            <person name="LaButti K.M."/>
            <person name="Lindquist E.A."/>
            <person name="Yee Ngan C."/>
            <person name="Ohm R.A."/>
            <person name="Salamov A.A."/>
            <person name="Grigoriev I.V."/>
            <person name="Spatafora J.W."/>
            <person name="Berbee M.L."/>
        </authorList>
    </citation>
    <scope>NUCLEOTIDE SEQUENCE [LARGE SCALE GENOMIC DNA]</scope>
    <source>
        <strain evidence="6 7">JEL478</strain>
    </source>
</reference>
<evidence type="ECO:0000313" key="7">
    <source>
        <dbReference type="Proteomes" id="UP000070544"/>
    </source>
</evidence>
<proteinExistence type="predicted"/>
<protein>
    <submittedName>
        <fullName evidence="6">Ankyrin</fullName>
    </submittedName>
</protein>
<feature type="non-terminal residue" evidence="6">
    <location>
        <position position="110"/>
    </location>
</feature>
<feature type="signal peptide" evidence="5">
    <location>
        <begin position="1"/>
        <end position="29"/>
    </location>
</feature>
<dbReference type="PROSITE" id="PS50297">
    <property type="entry name" value="ANK_REP_REGION"/>
    <property type="match status" value="2"/>
</dbReference>
<dbReference type="Pfam" id="PF00023">
    <property type="entry name" value="Ank"/>
    <property type="match status" value="2"/>
</dbReference>